<gene>
    <name evidence="1" type="ordered locus">Desku_0893</name>
</gene>
<dbReference type="EMBL" id="CP002770">
    <property type="protein sequence ID" value="AEG14492.1"/>
    <property type="molecule type" value="Genomic_DNA"/>
</dbReference>
<dbReference type="KEGG" id="dku:Desku_0893"/>
<dbReference type="RefSeq" id="WP_013822007.1">
    <property type="nucleotide sequence ID" value="NC_015573.1"/>
</dbReference>
<sequence>MNLLARAFYNLEEALEEGESAREQVEVPIEEQDGATAQIIQEGDLKGVLKIVVDGYLPRTRHATSMMRRSWIGKITRALLPIDVHFKRAFCVIAIYVPGKANWDVDNRYYKFIIDAIRFARIIDDDNCQRLSFMVIGSVDPENPRTEIYIVNQPFEEHVFVYKLLKHIIIEGKSLG</sequence>
<reference evidence="2" key="1">
    <citation type="submission" date="2011-05" db="EMBL/GenBank/DDBJ databases">
        <title>Complete sequence of Desulfotomaculum kuznetsovii DSM 6115.</title>
        <authorList>
            <person name="Lucas S."/>
            <person name="Han J."/>
            <person name="Lapidus A."/>
            <person name="Cheng J.-F."/>
            <person name="Goodwin L."/>
            <person name="Pitluck S."/>
            <person name="Peters L."/>
            <person name="Mikhailova N."/>
            <person name="Lu M."/>
            <person name="Saunders E."/>
            <person name="Han C."/>
            <person name="Tapia R."/>
            <person name="Land M."/>
            <person name="Hauser L."/>
            <person name="Kyrpides N."/>
            <person name="Ivanova N."/>
            <person name="Pagani I."/>
            <person name="Nazina T."/>
            <person name="Ivanova A."/>
            <person name="Parshina S."/>
            <person name="Kuever J."/>
            <person name="Muyzer G."/>
            <person name="Plugge C."/>
            <person name="Stams A."/>
            <person name="Woyke T."/>
        </authorList>
    </citation>
    <scope>NUCLEOTIDE SEQUENCE [LARGE SCALE GENOMIC DNA]</scope>
    <source>
        <strain evidence="2">DSM 6115 / VKM B-1805 / 17</strain>
    </source>
</reference>
<keyword evidence="2" id="KW-1185">Reference proteome</keyword>
<dbReference type="Proteomes" id="UP000009229">
    <property type="component" value="Chromosome"/>
</dbReference>
<accession>A0AAU8P985</accession>
<evidence type="ECO:0000313" key="2">
    <source>
        <dbReference type="Proteomes" id="UP000009229"/>
    </source>
</evidence>
<protein>
    <recommendedName>
        <fullName evidence="3">Hexosyltransferase</fullName>
    </recommendedName>
</protein>
<dbReference type="GO" id="GO:0006310">
    <property type="term" value="P:DNA recombination"/>
    <property type="evidence" value="ECO:0007669"/>
    <property type="project" value="InterPro"/>
</dbReference>
<evidence type="ECO:0008006" key="3">
    <source>
        <dbReference type="Google" id="ProtNLM"/>
    </source>
</evidence>
<dbReference type="AlphaFoldDB" id="A0AAU8P985"/>
<organism evidence="1 2">
    <name type="scientific">Desulfofundulus kuznetsovii (strain DSM 6115 / VKM B-1805 / 17)</name>
    <name type="common">Desulfotomaculum kuznetsovii</name>
    <dbReference type="NCBI Taxonomy" id="760568"/>
    <lineage>
        <taxon>Bacteria</taxon>
        <taxon>Bacillati</taxon>
        <taxon>Bacillota</taxon>
        <taxon>Clostridia</taxon>
        <taxon>Eubacteriales</taxon>
        <taxon>Peptococcaceae</taxon>
        <taxon>Desulfofundulus</taxon>
    </lineage>
</organism>
<dbReference type="GO" id="GO:0000287">
    <property type="term" value="F:magnesium ion binding"/>
    <property type="evidence" value="ECO:0007669"/>
    <property type="project" value="InterPro"/>
</dbReference>
<name>A0AAU8P985_DESK7</name>
<evidence type="ECO:0000313" key="1">
    <source>
        <dbReference type="EMBL" id="AEG14492.1"/>
    </source>
</evidence>
<dbReference type="InterPro" id="IPR036614">
    <property type="entry name" value="RusA-like_sf"/>
</dbReference>
<dbReference type="Gene3D" id="3.30.1330.70">
    <property type="entry name" value="Holliday junction resolvase RusA"/>
    <property type="match status" value="1"/>
</dbReference>
<dbReference type="SUPFAM" id="SSF103084">
    <property type="entry name" value="Holliday junction resolvase RusA"/>
    <property type="match status" value="1"/>
</dbReference>
<dbReference type="GO" id="GO:0006281">
    <property type="term" value="P:DNA repair"/>
    <property type="evidence" value="ECO:0007669"/>
    <property type="project" value="InterPro"/>
</dbReference>
<proteinExistence type="predicted"/>